<dbReference type="AlphaFoldDB" id="B4KVS8"/>
<organism evidence="1 2">
    <name type="scientific">Drosophila mojavensis</name>
    <name type="common">Fruit fly</name>
    <dbReference type="NCBI Taxonomy" id="7230"/>
    <lineage>
        <taxon>Eukaryota</taxon>
        <taxon>Metazoa</taxon>
        <taxon>Ecdysozoa</taxon>
        <taxon>Arthropoda</taxon>
        <taxon>Hexapoda</taxon>
        <taxon>Insecta</taxon>
        <taxon>Pterygota</taxon>
        <taxon>Neoptera</taxon>
        <taxon>Endopterygota</taxon>
        <taxon>Diptera</taxon>
        <taxon>Brachycera</taxon>
        <taxon>Muscomorpha</taxon>
        <taxon>Ephydroidea</taxon>
        <taxon>Drosophilidae</taxon>
        <taxon>Drosophila</taxon>
    </lineage>
</organism>
<sequence>MPEGRLEAATWQQQAAGIKIPATLKLALWLVLKSRLARFTNVECEMLDPSFATFEQCELKVLGRGIIGLNIYAKLNKGPFNNAKINISLWRKFNGYRPFIFNKTLDFCNFMKKTNEKLSYEKIFLDIINAIIVKDLIIQADFFKFMPLPTGQYKFQLKAATDKQWKTIVKTFFTFSEEQLKI</sequence>
<proteinExistence type="predicted"/>
<dbReference type="PANTHER" id="PTHR20898:SF0">
    <property type="entry name" value="DAEDALUS ON 3-RELATED"/>
    <property type="match status" value="1"/>
</dbReference>
<dbReference type="HOGENOM" id="CLU_2040503_0_0_1"/>
<reference evidence="1 2" key="1">
    <citation type="journal article" date="2007" name="Nature">
        <title>Evolution of genes and genomes on the Drosophila phylogeny.</title>
        <authorList>
            <consortium name="Drosophila 12 Genomes Consortium"/>
            <person name="Clark A.G."/>
            <person name="Eisen M.B."/>
            <person name="Smith D.R."/>
            <person name="Bergman C.M."/>
            <person name="Oliver B."/>
            <person name="Markow T.A."/>
            <person name="Kaufman T.C."/>
            <person name="Kellis M."/>
            <person name="Gelbart W."/>
            <person name="Iyer V.N."/>
            <person name="Pollard D.A."/>
            <person name="Sackton T.B."/>
            <person name="Larracuente A.M."/>
            <person name="Singh N.D."/>
            <person name="Abad J.P."/>
            <person name="Abt D.N."/>
            <person name="Adryan B."/>
            <person name="Aguade M."/>
            <person name="Akashi H."/>
            <person name="Anderson W.W."/>
            <person name="Aquadro C.F."/>
            <person name="Ardell D.H."/>
            <person name="Arguello R."/>
            <person name="Artieri C.G."/>
            <person name="Barbash D.A."/>
            <person name="Barker D."/>
            <person name="Barsanti P."/>
            <person name="Batterham P."/>
            <person name="Batzoglou S."/>
            <person name="Begun D."/>
            <person name="Bhutkar A."/>
            <person name="Blanco E."/>
            <person name="Bosak S.A."/>
            <person name="Bradley R.K."/>
            <person name="Brand A.D."/>
            <person name="Brent M.R."/>
            <person name="Brooks A.N."/>
            <person name="Brown R.H."/>
            <person name="Butlin R.K."/>
            <person name="Caggese C."/>
            <person name="Calvi B.R."/>
            <person name="Bernardo de Carvalho A."/>
            <person name="Caspi A."/>
            <person name="Castrezana S."/>
            <person name="Celniker S.E."/>
            <person name="Chang J.L."/>
            <person name="Chapple C."/>
            <person name="Chatterji S."/>
            <person name="Chinwalla A."/>
            <person name="Civetta A."/>
            <person name="Clifton S.W."/>
            <person name="Comeron J.M."/>
            <person name="Costello J.C."/>
            <person name="Coyne J.A."/>
            <person name="Daub J."/>
            <person name="David R.G."/>
            <person name="Delcher A.L."/>
            <person name="Delehaunty K."/>
            <person name="Do C.B."/>
            <person name="Ebling H."/>
            <person name="Edwards K."/>
            <person name="Eickbush T."/>
            <person name="Evans J.D."/>
            <person name="Filipski A."/>
            <person name="Findeiss S."/>
            <person name="Freyhult E."/>
            <person name="Fulton L."/>
            <person name="Fulton R."/>
            <person name="Garcia A.C."/>
            <person name="Gardiner A."/>
            <person name="Garfield D.A."/>
            <person name="Garvin B.E."/>
            <person name="Gibson G."/>
            <person name="Gilbert D."/>
            <person name="Gnerre S."/>
            <person name="Godfrey J."/>
            <person name="Good R."/>
            <person name="Gotea V."/>
            <person name="Gravely B."/>
            <person name="Greenberg A.J."/>
            <person name="Griffiths-Jones S."/>
            <person name="Gross S."/>
            <person name="Guigo R."/>
            <person name="Gustafson E.A."/>
            <person name="Haerty W."/>
            <person name="Hahn M.W."/>
            <person name="Halligan D.L."/>
            <person name="Halpern A.L."/>
            <person name="Halter G.M."/>
            <person name="Han M.V."/>
            <person name="Heger A."/>
            <person name="Hillier L."/>
            <person name="Hinrichs A.S."/>
            <person name="Holmes I."/>
            <person name="Hoskins R.A."/>
            <person name="Hubisz M.J."/>
            <person name="Hultmark D."/>
            <person name="Huntley M.A."/>
            <person name="Jaffe D.B."/>
            <person name="Jagadeeshan S."/>
            <person name="Jeck W.R."/>
            <person name="Johnson J."/>
            <person name="Jones C.D."/>
            <person name="Jordan W.C."/>
            <person name="Karpen G.H."/>
            <person name="Kataoka E."/>
            <person name="Keightley P.D."/>
            <person name="Kheradpour P."/>
            <person name="Kirkness E.F."/>
            <person name="Koerich L.B."/>
            <person name="Kristiansen K."/>
            <person name="Kudrna D."/>
            <person name="Kulathinal R.J."/>
            <person name="Kumar S."/>
            <person name="Kwok R."/>
            <person name="Lander E."/>
            <person name="Langley C.H."/>
            <person name="Lapoint R."/>
            <person name="Lazzaro B.P."/>
            <person name="Lee S.J."/>
            <person name="Levesque L."/>
            <person name="Li R."/>
            <person name="Lin C.F."/>
            <person name="Lin M.F."/>
            <person name="Lindblad-Toh K."/>
            <person name="Llopart A."/>
            <person name="Long M."/>
            <person name="Low L."/>
            <person name="Lozovsky E."/>
            <person name="Lu J."/>
            <person name="Luo M."/>
            <person name="Machado C.A."/>
            <person name="Makalowski W."/>
            <person name="Marzo M."/>
            <person name="Matsuda M."/>
            <person name="Matzkin L."/>
            <person name="McAllister B."/>
            <person name="McBride C.S."/>
            <person name="McKernan B."/>
            <person name="McKernan K."/>
            <person name="Mendez-Lago M."/>
            <person name="Minx P."/>
            <person name="Mollenhauer M.U."/>
            <person name="Montooth K."/>
            <person name="Mount S.M."/>
            <person name="Mu X."/>
            <person name="Myers E."/>
            <person name="Negre B."/>
            <person name="Newfeld S."/>
            <person name="Nielsen R."/>
            <person name="Noor M.A."/>
            <person name="O'Grady P."/>
            <person name="Pachter L."/>
            <person name="Papaceit M."/>
            <person name="Parisi M.J."/>
            <person name="Parisi M."/>
            <person name="Parts L."/>
            <person name="Pedersen J.S."/>
            <person name="Pesole G."/>
            <person name="Phillippy A.M."/>
            <person name="Ponting C.P."/>
            <person name="Pop M."/>
            <person name="Porcelli D."/>
            <person name="Powell J.R."/>
            <person name="Prohaska S."/>
            <person name="Pruitt K."/>
            <person name="Puig M."/>
            <person name="Quesneville H."/>
            <person name="Ram K.R."/>
            <person name="Rand D."/>
            <person name="Rasmussen M.D."/>
            <person name="Reed L.K."/>
            <person name="Reenan R."/>
            <person name="Reily A."/>
            <person name="Remington K.A."/>
            <person name="Rieger T.T."/>
            <person name="Ritchie M.G."/>
            <person name="Robin C."/>
            <person name="Rogers Y.H."/>
            <person name="Rohde C."/>
            <person name="Rozas J."/>
            <person name="Rubenfield M.J."/>
            <person name="Ruiz A."/>
            <person name="Russo S."/>
            <person name="Salzberg S.L."/>
            <person name="Sanchez-Gracia A."/>
            <person name="Saranga D.J."/>
            <person name="Sato H."/>
            <person name="Schaeffer S.W."/>
            <person name="Schatz M.C."/>
            <person name="Schlenke T."/>
            <person name="Schwartz R."/>
            <person name="Segarra C."/>
            <person name="Singh R.S."/>
            <person name="Sirot L."/>
            <person name="Sirota M."/>
            <person name="Sisneros N.B."/>
            <person name="Smith C.D."/>
            <person name="Smith T.F."/>
            <person name="Spieth J."/>
            <person name="Stage D.E."/>
            <person name="Stark A."/>
            <person name="Stephan W."/>
            <person name="Strausberg R.L."/>
            <person name="Strempel S."/>
            <person name="Sturgill D."/>
            <person name="Sutton G."/>
            <person name="Sutton G.G."/>
            <person name="Tao W."/>
            <person name="Teichmann S."/>
            <person name="Tobari Y.N."/>
            <person name="Tomimura Y."/>
            <person name="Tsolas J.M."/>
            <person name="Valente V.L."/>
            <person name="Venter E."/>
            <person name="Venter J.C."/>
            <person name="Vicario S."/>
            <person name="Vieira F.G."/>
            <person name="Vilella A.J."/>
            <person name="Villasante A."/>
            <person name="Walenz B."/>
            <person name="Wang J."/>
            <person name="Wasserman M."/>
            <person name="Watts T."/>
            <person name="Wilson D."/>
            <person name="Wilson R.K."/>
            <person name="Wing R.A."/>
            <person name="Wolfner M.F."/>
            <person name="Wong A."/>
            <person name="Wong G.K."/>
            <person name="Wu C.I."/>
            <person name="Wu G."/>
            <person name="Yamamoto D."/>
            <person name="Yang H.P."/>
            <person name="Yang S.P."/>
            <person name="Yorke J.A."/>
            <person name="Yoshida K."/>
            <person name="Zdobnov E."/>
            <person name="Zhang P."/>
            <person name="Zhang Y."/>
            <person name="Zimin A.V."/>
            <person name="Baldwin J."/>
            <person name="Abdouelleil A."/>
            <person name="Abdulkadir J."/>
            <person name="Abebe A."/>
            <person name="Abera B."/>
            <person name="Abreu J."/>
            <person name="Acer S.C."/>
            <person name="Aftuck L."/>
            <person name="Alexander A."/>
            <person name="An P."/>
            <person name="Anderson E."/>
            <person name="Anderson S."/>
            <person name="Arachi H."/>
            <person name="Azer M."/>
            <person name="Bachantsang P."/>
            <person name="Barry A."/>
            <person name="Bayul T."/>
            <person name="Berlin A."/>
            <person name="Bessette D."/>
            <person name="Bloom T."/>
            <person name="Blye J."/>
            <person name="Boguslavskiy L."/>
            <person name="Bonnet C."/>
            <person name="Boukhgalter B."/>
            <person name="Bourzgui I."/>
            <person name="Brown A."/>
            <person name="Cahill P."/>
            <person name="Channer S."/>
            <person name="Cheshatsang Y."/>
            <person name="Chuda L."/>
            <person name="Citroen M."/>
            <person name="Collymore A."/>
            <person name="Cooke P."/>
            <person name="Costello M."/>
            <person name="D'Aco K."/>
            <person name="Daza R."/>
            <person name="De Haan G."/>
            <person name="DeGray S."/>
            <person name="DeMaso C."/>
            <person name="Dhargay N."/>
            <person name="Dooley K."/>
            <person name="Dooley E."/>
            <person name="Doricent M."/>
            <person name="Dorje P."/>
            <person name="Dorjee K."/>
            <person name="Dupes A."/>
            <person name="Elong R."/>
            <person name="Falk J."/>
            <person name="Farina A."/>
            <person name="Faro S."/>
            <person name="Ferguson D."/>
            <person name="Fisher S."/>
            <person name="Foley C.D."/>
            <person name="Franke A."/>
            <person name="Friedrich D."/>
            <person name="Gadbois L."/>
            <person name="Gearin G."/>
            <person name="Gearin C.R."/>
            <person name="Giannoukos G."/>
            <person name="Goode T."/>
            <person name="Graham J."/>
            <person name="Grandbois E."/>
            <person name="Grewal S."/>
            <person name="Gyaltsen K."/>
            <person name="Hafez N."/>
            <person name="Hagos B."/>
            <person name="Hall J."/>
            <person name="Henson C."/>
            <person name="Hollinger A."/>
            <person name="Honan T."/>
            <person name="Huard M.D."/>
            <person name="Hughes L."/>
            <person name="Hurhula B."/>
            <person name="Husby M.E."/>
            <person name="Kamat A."/>
            <person name="Kanga B."/>
            <person name="Kashin S."/>
            <person name="Khazanovich D."/>
            <person name="Kisner P."/>
            <person name="Lance K."/>
            <person name="Lara M."/>
            <person name="Lee W."/>
            <person name="Lennon N."/>
            <person name="Letendre F."/>
            <person name="LeVine R."/>
            <person name="Lipovsky A."/>
            <person name="Liu X."/>
            <person name="Liu J."/>
            <person name="Liu S."/>
            <person name="Lokyitsang T."/>
            <person name="Lokyitsang Y."/>
            <person name="Lubonja R."/>
            <person name="Lui A."/>
            <person name="MacDonald P."/>
            <person name="Magnisalis V."/>
            <person name="Maru K."/>
            <person name="Matthews C."/>
            <person name="McCusker W."/>
            <person name="McDonough S."/>
            <person name="Mehta T."/>
            <person name="Meldrim J."/>
            <person name="Meneus L."/>
            <person name="Mihai O."/>
            <person name="Mihalev A."/>
            <person name="Mihova T."/>
            <person name="Mittelman R."/>
            <person name="Mlenga V."/>
            <person name="Montmayeur A."/>
            <person name="Mulrain L."/>
            <person name="Navidi A."/>
            <person name="Naylor J."/>
            <person name="Negash T."/>
            <person name="Nguyen T."/>
            <person name="Nguyen N."/>
            <person name="Nicol R."/>
            <person name="Norbu C."/>
            <person name="Norbu N."/>
            <person name="Novod N."/>
            <person name="O'Neill B."/>
            <person name="Osman S."/>
            <person name="Markiewicz E."/>
            <person name="Oyono O.L."/>
            <person name="Patti C."/>
            <person name="Phunkhang P."/>
            <person name="Pierre F."/>
            <person name="Priest M."/>
            <person name="Raghuraman S."/>
            <person name="Rege F."/>
            <person name="Reyes R."/>
            <person name="Rise C."/>
            <person name="Rogov P."/>
            <person name="Ross K."/>
            <person name="Ryan E."/>
            <person name="Settipalli S."/>
            <person name="Shea T."/>
            <person name="Sherpa N."/>
            <person name="Shi L."/>
            <person name="Shih D."/>
            <person name="Sparrow T."/>
            <person name="Spaulding J."/>
            <person name="Stalker J."/>
            <person name="Stange-Thomann N."/>
            <person name="Stavropoulos S."/>
            <person name="Stone C."/>
            <person name="Strader C."/>
            <person name="Tesfaye S."/>
            <person name="Thomson T."/>
            <person name="Thoulutsang Y."/>
            <person name="Thoulutsang D."/>
            <person name="Topham K."/>
            <person name="Topping I."/>
            <person name="Tsamla T."/>
            <person name="Vassiliev H."/>
            <person name="Vo A."/>
            <person name="Wangchuk T."/>
            <person name="Wangdi T."/>
            <person name="Weiand M."/>
            <person name="Wilkinson J."/>
            <person name="Wilson A."/>
            <person name="Yadav S."/>
            <person name="Young G."/>
            <person name="Yu Q."/>
            <person name="Zembek L."/>
            <person name="Zhong D."/>
            <person name="Zimmer A."/>
            <person name="Zwirko Z."/>
            <person name="Jaffe D.B."/>
            <person name="Alvarez P."/>
            <person name="Brockman W."/>
            <person name="Butler J."/>
            <person name="Chin C."/>
            <person name="Gnerre S."/>
            <person name="Grabherr M."/>
            <person name="Kleber M."/>
            <person name="Mauceli E."/>
            <person name="MacCallum I."/>
        </authorList>
    </citation>
    <scope>NUCLEOTIDE SEQUENCE [LARGE SCALE GENOMIC DNA]</scope>
    <source>
        <strain evidence="2">Tucson 15081-1352.22</strain>
    </source>
</reference>
<dbReference type="Proteomes" id="UP000009192">
    <property type="component" value="Unassembled WGS sequence"/>
</dbReference>
<dbReference type="EMBL" id="CH933809">
    <property type="protein sequence ID" value="EDW18452.2"/>
    <property type="molecule type" value="Genomic_DNA"/>
</dbReference>
<dbReference type="Pfam" id="PF06477">
    <property type="entry name" value="DUF1091"/>
    <property type="match status" value="1"/>
</dbReference>
<evidence type="ECO:0000313" key="1">
    <source>
        <dbReference type="EMBL" id="EDW18452.2"/>
    </source>
</evidence>
<gene>
    <name evidence="1" type="primary">Dmoj\GI13242</name>
    <name evidence="1" type="ORF">Dmoj_GI13242</name>
</gene>
<keyword evidence="2" id="KW-1185">Reference proteome</keyword>
<dbReference type="KEGG" id="dmo:Dmoj_GI13242"/>
<dbReference type="PANTHER" id="PTHR20898">
    <property type="entry name" value="DAEDALUS ON 3-RELATED-RELATED"/>
    <property type="match status" value="1"/>
</dbReference>
<accession>B4KVS8</accession>
<dbReference type="InParanoid" id="B4KVS8"/>
<protein>
    <submittedName>
        <fullName evidence="1">Uncharacterized protein</fullName>
    </submittedName>
</protein>
<dbReference type="OrthoDB" id="7727171at2759"/>
<dbReference type="InterPro" id="IPR010512">
    <property type="entry name" value="DUF1091"/>
</dbReference>
<evidence type="ECO:0000313" key="2">
    <source>
        <dbReference type="Proteomes" id="UP000009192"/>
    </source>
</evidence>
<name>B4KVS8_DROMO</name>